<evidence type="ECO:0008006" key="4">
    <source>
        <dbReference type="Google" id="ProtNLM"/>
    </source>
</evidence>
<dbReference type="Proteomes" id="UP000244722">
    <property type="component" value="Unassembled WGS sequence"/>
</dbReference>
<comment type="caution">
    <text evidence="2">The sequence shown here is derived from an EMBL/GenBank/DDBJ whole genome shotgun (WGS) entry which is preliminary data.</text>
</comment>
<dbReference type="STRING" id="42251.A0A2T6ZG25"/>
<feature type="region of interest" description="Disordered" evidence="1">
    <location>
        <begin position="42"/>
        <end position="178"/>
    </location>
</feature>
<evidence type="ECO:0000256" key="1">
    <source>
        <dbReference type="SAM" id="MobiDB-lite"/>
    </source>
</evidence>
<feature type="compositionally biased region" description="Acidic residues" evidence="1">
    <location>
        <begin position="209"/>
        <end position="224"/>
    </location>
</feature>
<name>A0A2T6ZG25_TUBBO</name>
<dbReference type="OrthoDB" id="3902588at2759"/>
<evidence type="ECO:0000313" key="2">
    <source>
        <dbReference type="EMBL" id="PUU74406.1"/>
    </source>
</evidence>
<feature type="compositionally biased region" description="Low complexity" evidence="1">
    <location>
        <begin position="164"/>
        <end position="178"/>
    </location>
</feature>
<protein>
    <recommendedName>
        <fullName evidence="4">Methyltransferase type 11 domain-containing protein</fullName>
    </recommendedName>
</protein>
<accession>A0A2T6ZG25</accession>
<feature type="region of interest" description="Disordered" evidence="1">
    <location>
        <begin position="274"/>
        <end position="325"/>
    </location>
</feature>
<dbReference type="EMBL" id="NESQ01000302">
    <property type="protein sequence ID" value="PUU74406.1"/>
    <property type="molecule type" value="Genomic_DNA"/>
</dbReference>
<dbReference type="AlphaFoldDB" id="A0A2T6ZG25"/>
<gene>
    <name evidence="2" type="ORF">B9Z19DRAFT_1000690</name>
</gene>
<feature type="compositionally biased region" description="Low complexity" evidence="1">
    <location>
        <begin position="304"/>
        <end position="319"/>
    </location>
</feature>
<organism evidence="2 3">
    <name type="scientific">Tuber borchii</name>
    <name type="common">White truffle</name>
    <dbReference type="NCBI Taxonomy" id="42251"/>
    <lineage>
        <taxon>Eukaryota</taxon>
        <taxon>Fungi</taxon>
        <taxon>Dikarya</taxon>
        <taxon>Ascomycota</taxon>
        <taxon>Pezizomycotina</taxon>
        <taxon>Pezizomycetes</taxon>
        <taxon>Pezizales</taxon>
        <taxon>Tuberaceae</taxon>
        <taxon>Tuber</taxon>
    </lineage>
</organism>
<feature type="compositionally biased region" description="Basic and acidic residues" evidence="1">
    <location>
        <begin position="87"/>
        <end position="124"/>
    </location>
</feature>
<keyword evidence="3" id="KW-1185">Reference proteome</keyword>
<evidence type="ECO:0000313" key="3">
    <source>
        <dbReference type="Proteomes" id="UP000244722"/>
    </source>
</evidence>
<proteinExistence type="predicted"/>
<sequence>MAHLVYKKPLQSQAYREDYKVLRKAKDTGLIDPESYKTAKKNLLAEVEDSNDADSRLTSSQNSLRRTPTNSTTSRPPSVSTSASSDSFKERERTRKGSIFERNDPNRLVFKPEHRSEEDREAAKKERKLRKALEAGRAARAGSFGHISSPGLESPSLDANPRASRTLSVSSSSGSSNRSLGRGLGIGFRFFGRKAPPVGTEAVRVVGKEDEEQQQNEEGEEDDGLPSHRRRAGSLGTIASGGSGLSSERGHAAGLGTGGDQSYLKTVADYVLVPKPPAKPAKSPHSSRSGTVSRRHSFGSQGERPSFSSSVRPDSSASRPTRRDGGIIFAEDGRLRFRSEVPREPEEVPKRPLSASLLNLFTQFLVTFSNTSRLFTYAKYGTVRRGSISINSVSAIDYDAEDSETDDFFVNSDESFVHLRSTMERRAWFLSAMKWLSFERVLFSPGHHLMVLNNGGTILDLDSGGIASNIHTVLLPTSPRPPPTTTHPPNLTFITTPTLTSLATIPSASVDIIVSHSLPRIFLTPATSTPHDQQVLLILHELHRILKPSGYLELTIIDPLLNNMGPLTTAYIANRILPAPTVHGVIKPLKSILKALKSMGPTERGQWAEVKTCDMWMPTTSIGDELSTVTSRVGRFLYDELYAPGEEAGVLAEGVVEVKDGGMWTDAGIVEECGRENTAFKWAKCYARKAC</sequence>
<reference evidence="2 3" key="1">
    <citation type="submission" date="2017-04" db="EMBL/GenBank/DDBJ databases">
        <title>Draft genome sequence of Tuber borchii Vittad., a whitish edible truffle.</title>
        <authorList>
            <consortium name="DOE Joint Genome Institute"/>
            <person name="Murat C."/>
            <person name="Kuo A."/>
            <person name="Barry K.W."/>
            <person name="Clum A."/>
            <person name="Dockter R.B."/>
            <person name="Fauchery L."/>
            <person name="Iotti M."/>
            <person name="Kohler A."/>
            <person name="Labutti K."/>
            <person name="Lindquist E.A."/>
            <person name="Lipzen A."/>
            <person name="Ohm R.A."/>
            <person name="Wang M."/>
            <person name="Grigoriev I.V."/>
            <person name="Zambonelli A."/>
            <person name="Martin F.M."/>
        </authorList>
    </citation>
    <scope>NUCLEOTIDE SEQUENCE [LARGE SCALE GENOMIC DNA]</scope>
    <source>
        <strain evidence="2 3">Tbo3840</strain>
    </source>
</reference>
<feature type="region of interest" description="Disordered" evidence="1">
    <location>
        <begin position="206"/>
        <end position="260"/>
    </location>
</feature>
<feature type="compositionally biased region" description="Low complexity" evidence="1">
    <location>
        <begin position="63"/>
        <end position="86"/>
    </location>
</feature>